<dbReference type="SUPFAM" id="SSF109854">
    <property type="entry name" value="DinB/YfiT-like putative metalloenzymes"/>
    <property type="match status" value="1"/>
</dbReference>
<proteinExistence type="predicted"/>
<organism evidence="2 3">
    <name type="scientific">Planococcus chinensis</name>
    <dbReference type="NCBI Taxonomy" id="272917"/>
    <lineage>
        <taxon>Bacteria</taxon>
        <taxon>Bacillati</taxon>
        <taxon>Bacillota</taxon>
        <taxon>Bacilli</taxon>
        <taxon>Bacillales</taxon>
        <taxon>Caryophanaceae</taxon>
        <taxon>Planococcus</taxon>
    </lineage>
</organism>
<keyword evidence="3" id="KW-1185">Reference proteome</keyword>
<evidence type="ECO:0000313" key="3">
    <source>
        <dbReference type="Proteomes" id="UP001597273"/>
    </source>
</evidence>
<reference evidence="3" key="1">
    <citation type="journal article" date="2019" name="Int. J. Syst. Evol. Microbiol.">
        <title>The Global Catalogue of Microorganisms (GCM) 10K type strain sequencing project: providing services to taxonomists for standard genome sequencing and annotation.</title>
        <authorList>
            <consortium name="The Broad Institute Genomics Platform"/>
            <consortium name="The Broad Institute Genome Sequencing Center for Infectious Disease"/>
            <person name="Wu L."/>
            <person name="Ma J."/>
        </authorList>
    </citation>
    <scope>NUCLEOTIDE SEQUENCE [LARGE SCALE GENOMIC DNA]</scope>
    <source>
        <strain evidence="3">CGMCC 1.15475</strain>
    </source>
</reference>
<evidence type="ECO:0000313" key="2">
    <source>
        <dbReference type="EMBL" id="MFD1862839.1"/>
    </source>
</evidence>
<dbReference type="RefSeq" id="WP_204891751.1">
    <property type="nucleotide sequence ID" value="NZ_JBHUFW010000005.1"/>
</dbReference>
<dbReference type="Gene3D" id="1.20.120.450">
    <property type="entry name" value="dinb family like domain"/>
    <property type="match status" value="1"/>
</dbReference>
<evidence type="ECO:0000259" key="1">
    <source>
        <dbReference type="Pfam" id="PF12867"/>
    </source>
</evidence>
<comment type="caution">
    <text evidence="2">The sequence shown here is derived from an EMBL/GenBank/DDBJ whole genome shotgun (WGS) entry which is preliminary data.</text>
</comment>
<dbReference type="InterPro" id="IPR034660">
    <property type="entry name" value="DinB/YfiT-like"/>
</dbReference>
<feature type="domain" description="DinB-like" evidence="1">
    <location>
        <begin position="18"/>
        <end position="139"/>
    </location>
</feature>
<dbReference type="InterPro" id="IPR024775">
    <property type="entry name" value="DinB-like"/>
</dbReference>
<sequence length="157" mass="17703">MTEIFFHRGLHGASAHVDTASIFEGLDWQAAGKKPDNCPHSVWELLFHMNYWQDFMLVYLKNKTVKDPVHPEESWPADPAPQTREMWESGVERFLQGLKAGEEEAAKDLSEPGYGKSGRTRADLLMVLVNHNSYHAGQVVTVRSLIGSWPPQNDAES</sequence>
<dbReference type="Proteomes" id="UP001597273">
    <property type="component" value="Unassembled WGS sequence"/>
</dbReference>
<accession>A0ABW4QH16</accession>
<name>A0ABW4QH16_9BACL</name>
<dbReference type="EMBL" id="JBHUFW010000005">
    <property type="protein sequence ID" value="MFD1862839.1"/>
    <property type="molecule type" value="Genomic_DNA"/>
</dbReference>
<gene>
    <name evidence="2" type="ORF">ACFSDB_07840</name>
</gene>
<dbReference type="Pfam" id="PF12867">
    <property type="entry name" value="DinB_2"/>
    <property type="match status" value="1"/>
</dbReference>
<protein>
    <submittedName>
        <fullName evidence="2">DinB family protein</fullName>
    </submittedName>
</protein>